<feature type="compositionally biased region" description="Polar residues" evidence="1">
    <location>
        <begin position="112"/>
        <end position="125"/>
    </location>
</feature>
<feature type="region of interest" description="Disordered" evidence="1">
    <location>
        <begin position="28"/>
        <end position="57"/>
    </location>
</feature>
<feature type="region of interest" description="Disordered" evidence="1">
    <location>
        <begin position="103"/>
        <end position="184"/>
    </location>
</feature>
<proteinExistence type="predicted"/>
<sequence length="489" mass="51969">MVAASREHDVVIAEIVADRAAQLRTPWPLSEPRMGLPSSRREHQQDGRAHQMRKEREVPVTMAMPPAQRSLFRTDHYTSLPRRPRRSLVRLAAVMQVMPESARAAAVRATVPGSTSGSGKESGNGQDEVGGPYGGDAPWSAHDSGAVDPAADVVRKGGSPGAAQGRASANPRKRPTGDGPYSSDITALYSRRSHNGRCRGFTAAVVQLTTAVATSAAAATAATAAPYVKRFVSHLGSSLTSVVVSTYVKHIHTLKGMGTWSFPSASSTRRVLKLYAEECTELLDGDSFVSNAHGRLAMREALAKVIEELDGTASMIKVHSYLRNRAGLPPVVTGSAVLNQGHRVYEHELLLFDNVLPRDVGIRDGLQLVDGAHSDRHLVLPVPTPASSVGAPKRRPGSPAAAAVASAAIVPPLPLSLVAPGTGVVLPTPPRAMRLASLPAGVPVFPGSQAAREAELAAQDDWADEEEDEIRLVSDEYAAQWAVHRPTRR</sequence>
<dbReference type="EMBL" id="KV918774">
    <property type="protein sequence ID" value="OSX80514.1"/>
    <property type="molecule type" value="Genomic_DNA"/>
</dbReference>
<evidence type="ECO:0000313" key="3">
    <source>
        <dbReference type="Proteomes" id="UP000218209"/>
    </source>
</evidence>
<dbReference type="AlphaFoldDB" id="A0A1X6PI02"/>
<reference evidence="2 3" key="1">
    <citation type="submission" date="2017-03" db="EMBL/GenBank/DDBJ databases">
        <title>WGS assembly of Porphyra umbilicalis.</title>
        <authorList>
            <person name="Brawley S.H."/>
            <person name="Blouin N.A."/>
            <person name="Ficko-Blean E."/>
            <person name="Wheeler G.L."/>
            <person name="Lohr M."/>
            <person name="Goodson H.V."/>
            <person name="Jenkins J.W."/>
            <person name="Blaby-Haas C.E."/>
            <person name="Helliwell K.E."/>
            <person name="Chan C."/>
            <person name="Marriage T."/>
            <person name="Bhattacharya D."/>
            <person name="Klein A.S."/>
            <person name="Badis Y."/>
            <person name="Brodie J."/>
            <person name="Cao Y."/>
            <person name="Collen J."/>
            <person name="Dittami S.M."/>
            <person name="Gachon C.M."/>
            <person name="Green B.R."/>
            <person name="Karpowicz S."/>
            <person name="Kim J.W."/>
            <person name="Kudahl U."/>
            <person name="Lin S."/>
            <person name="Michel G."/>
            <person name="Mittag M."/>
            <person name="Olson B.J."/>
            <person name="Pangilinan J."/>
            <person name="Peng Y."/>
            <person name="Qiu H."/>
            <person name="Shu S."/>
            <person name="Singer J.T."/>
            <person name="Smith A.G."/>
            <person name="Sprecher B.N."/>
            <person name="Wagner V."/>
            <person name="Wang W."/>
            <person name="Wang Z.-Y."/>
            <person name="Yan J."/>
            <person name="Yarish C."/>
            <person name="Zoeuner-Riek S."/>
            <person name="Zhuang Y."/>
            <person name="Zou Y."/>
            <person name="Lindquist E.A."/>
            <person name="Grimwood J."/>
            <person name="Barry K."/>
            <person name="Rokhsar D.S."/>
            <person name="Schmutz J."/>
            <person name="Stiller J.W."/>
            <person name="Grossman A.R."/>
            <person name="Prochnik S.E."/>
        </authorList>
    </citation>
    <scope>NUCLEOTIDE SEQUENCE [LARGE SCALE GENOMIC DNA]</scope>
    <source>
        <strain evidence="2">4086291</strain>
    </source>
</reference>
<feature type="compositionally biased region" description="Basic and acidic residues" evidence="1">
    <location>
        <begin position="39"/>
        <end position="57"/>
    </location>
</feature>
<dbReference type="Proteomes" id="UP000218209">
    <property type="component" value="Unassembled WGS sequence"/>
</dbReference>
<protein>
    <submittedName>
        <fullName evidence="2">Uncharacterized protein</fullName>
    </submittedName>
</protein>
<name>A0A1X6PI02_PORUM</name>
<evidence type="ECO:0000313" key="2">
    <source>
        <dbReference type="EMBL" id="OSX80514.1"/>
    </source>
</evidence>
<accession>A0A1X6PI02</accession>
<organism evidence="2 3">
    <name type="scientific">Porphyra umbilicalis</name>
    <name type="common">Purple laver</name>
    <name type="synonym">Red alga</name>
    <dbReference type="NCBI Taxonomy" id="2786"/>
    <lineage>
        <taxon>Eukaryota</taxon>
        <taxon>Rhodophyta</taxon>
        <taxon>Bangiophyceae</taxon>
        <taxon>Bangiales</taxon>
        <taxon>Bangiaceae</taxon>
        <taxon>Porphyra</taxon>
    </lineage>
</organism>
<gene>
    <name evidence="2" type="ORF">BU14_0051s0034</name>
</gene>
<evidence type="ECO:0000256" key="1">
    <source>
        <dbReference type="SAM" id="MobiDB-lite"/>
    </source>
</evidence>
<keyword evidence="3" id="KW-1185">Reference proteome</keyword>